<evidence type="ECO:0000313" key="4">
    <source>
        <dbReference type="WBParaSite" id="MBELARI_LOCUS21790"/>
    </source>
</evidence>
<dbReference type="WBParaSite" id="MBELARI_LOCUS21790">
    <property type="protein sequence ID" value="MBELARI_LOCUS21790"/>
    <property type="gene ID" value="MBELARI_LOCUS21790"/>
</dbReference>
<feature type="region of interest" description="Disordered" evidence="1">
    <location>
        <begin position="58"/>
        <end position="84"/>
    </location>
</feature>
<organism evidence="3 4">
    <name type="scientific">Mesorhabditis belari</name>
    <dbReference type="NCBI Taxonomy" id="2138241"/>
    <lineage>
        <taxon>Eukaryota</taxon>
        <taxon>Metazoa</taxon>
        <taxon>Ecdysozoa</taxon>
        <taxon>Nematoda</taxon>
        <taxon>Chromadorea</taxon>
        <taxon>Rhabditida</taxon>
        <taxon>Rhabditina</taxon>
        <taxon>Rhabditomorpha</taxon>
        <taxon>Rhabditoidea</taxon>
        <taxon>Rhabditidae</taxon>
        <taxon>Mesorhabditinae</taxon>
        <taxon>Mesorhabditis</taxon>
    </lineage>
</organism>
<proteinExistence type="predicted"/>
<reference evidence="4" key="1">
    <citation type="submission" date="2024-02" db="UniProtKB">
        <authorList>
            <consortium name="WormBaseParasite"/>
        </authorList>
    </citation>
    <scope>IDENTIFICATION</scope>
</reference>
<dbReference type="PANTHER" id="PTHR21679">
    <property type="entry name" value="DOMAIN OF UNKNOWN FUNCTION DB DOMAIN-CONTAINING PROTEIN-RELATED"/>
    <property type="match status" value="1"/>
</dbReference>
<evidence type="ECO:0000313" key="3">
    <source>
        <dbReference type="Proteomes" id="UP000887575"/>
    </source>
</evidence>
<accession>A0AAF3F802</accession>
<feature type="region of interest" description="Disordered" evidence="1">
    <location>
        <begin position="138"/>
        <end position="177"/>
    </location>
</feature>
<feature type="compositionally biased region" description="Low complexity" evidence="1">
    <location>
        <begin position="152"/>
        <end position="166"/>
    </location>
</feature>
<dbReference type="Proteomes" id="UP000887575">
    <property type="component" value="Unassembled WGS sequence"/>
</dbReference>
<dbReference type="PANTHER" id="PTHR21679:SF4">
    <property type="entry name" value="DOMAIN OF UNKNOWN FUNCTION DB DOMAIN-CONTAINING PROTEIN"/>
    <property type="match status" value="1"/>
</dbReference>
<dbReference type="Pfam" id="PF01682">
    <property type="entry name" value="DB"/>
    <property type="match status" value="1"/>
</dbReference>
<sequence length="338" mass="37075">MLPDSPCPRAALALSDLQPQTGASTFAVGTGSGNWSTHGVGGIGGDAYLDKSQNNNGGGLFGGMRNQDRSLENPLQPHNFGPSSHQGGLFGKLPECNEIPKVLCCSERVIDKCLSGCLDHVTENCPEKLEKFETIGNELPKYEKTPQRSHSKSSSSMKQSTSFGTSSRRRTQQSGDYKLLNNEYPLTEVSDKDLTSDCGTKRSLPPFSPCLSRKTVDDLFLSCCQQHVPANCHSLCTYEHREHVAAENLIQAVQQDGCDLKFLSNILYCANQNRDNRECCTHLGMSNEELGVGDRCLRMCNIAQSGDRLRAVEKDDLVCLSNWNVIMYCARGGLRTIN</sequence>
<dbReference type="InterPro" id="IPR002602">
    <property type="entry name" value="DB"/>
</dbReference>
<evidence type="ECO:0000259" key="2">
    <source>
        <dbReference type="Pfam" id="PF01682"/>
    </source>
</evidence>
<name>A0AAF3F802_9BILA</name>
<evidence type="ECO:0000256" key="1">
    <source>
        <dbReference type="SAM" id="MobiDB-lite"/>
    </source>
</evidence>
<dbReference type="AlphaFoldDB" id="A0AAF3F802"/>
<keyword evidence="3" id="KW-1185">Reference proteome</keyword>
<protein>
    <recommendedName>
        <fullName evidence="2">Domain of unknown function DB domain-containing protein</fullName>
    </recommendedName>
</protein>
<feature type="domain" description="Domain of unknown function DB" evidence="2">
    <location>
        <begin position="223"/>
        <end position="329"/>
    </location>
</feature>